<dbReference type="Proteomes" id="UP000729402">
    <property type="component" value="Unassembled WGS sequence"/>
</dbReference>
<reference evidence="4" key="2">
    <citation type="submission" date="2021-02" db="EMBL/GenBank/DDBJ databases">
        <authorList>
            <person name="Kimball J.A."/>
            <person name="Haas M.W."/>
            <person name="Macchietto M."/>
            <person name="Kono T."/>
            <person name="Duquette J."/>
            <person name="Shao M."/>
        </authorList>
    </citation>
    <scope>NUCLEOTIDE SEQUENCE</scope>
    <source>
        <tissue evidence="4">Fresh leaf tissue</tissue>
    </source>
</reference>
<evidence type="ECO:0000259" key="3">
    <source>
        <dbReference type="SMART" id="SM00768"/>
    </source>
</evidence>
<comment type="caution">
    <text evidence="4">The sequence shown here is derived from an EMBL/GenBank/DDBJ whole genome shotgun (WGS) entry which is preliminary data.</text>
</comment>
<accession>A0A8J6C3D9</accession>
<sequence length="141" mass="15135">MLVPAKDVQYMSRTWCAINTNAQDTSKLADNINFACTFADCTTLGYDSTCVVWTLMATPPMPSTPTSRCRTRKTRPATSRGSPCRRRQTPPPQPAASPSRWPPPRLVIGGAPARSRCASTASGLAPVVLVALVGSTVYTCF</sequence>
<keyword evidence="5" id="KW-1185">Reference proteome</keyword>
<gene>
    <name evidence="4" type="ORF">GUJ93_ZPchr0013g35644</name>
</gene>
<evidence type="ECO:0000313" key="5">
    <source>
        <dbReference type="Proteomes" id="UP000729402"/>
    </source>
</evidence>
<reference evidence="4" key="1">
    <citation type="journal article" date="2021" name="bioRxiv">
        <title>Whole Genome Assembly and Annotation of Northern Wild Rice, Zizania palustris L., Supports a Whole Genome Duplication in the Zizania Genus.</title>
        <authorList>
            <person name="Haas M."/>
            <person name="Kono T."/>
            <person name="Macchietto M."/>
            <person name="Millas R."/>
            <person name="McGilp L."/>
            <person name="Shao M."/>
            <person name="Duquette J."/>
            <person name="Hirsch C.N."/>
            <person name="Kimball J."/>
        </authorList>
    </citation>
    <scope>NUCLEOTIDE SEQUENCE</scope>
    <source>
        <tissue evidence="4">Fresh leaf tissue</tissue>
    </source>
</reference>
<feature type="domain" description="X8" evidence="3">
    <location>
        <begin position="14"/>
        <end position="71"/>
    </location>
</feature>
<proteinExistence type="predicted"/>
<evidence type="ECO:0000256" key="1">
    <source>
        <dbReference type="ARBA" id="ARBA00022729"/>
    </source>
</evidence>
<evidence type="ECO:0000256" key="2">
    <source>
        <dbReference type="SAM" id="MobiDB-lite"/>
    </source>
</evidence>
<evidence type="ECO:0000313" key="4">
    <source>
        <dbReference type="EMBL" id="KAG8098503.1"/>
    </source>
</evidence>
<organism evidence="4 5">
    <name type="scientific">Zizania palustris</name>
    <name type="common">Northern wild rice</name>
    <dbReference type="NCBI Taxonomy" id="103762"/>
    <lineage>
        <taxon>Eukaryota</taxon>
        <taxon>Viridiplantae</taxon>
        <taxon>Streptophyta</taxon>
        <taxon>Embryophyta</taxon>
        <taxon>Tracheophyta</taxon>
        <taxon>Spermatophyta</taxon>
        <taxon>Magnoliopsida</taxon>
        <taxon>Liliopsida</taxon>
        <taxon>Poales</taxon>
        <taxon>Poaceae</taxon>
        <taxon>BOP clade</taxon>
        <taxon>Oryzoideae</taxon>
        <taxon>Oryzeae</taxon>
        <taxon>Zizaniinae</taxon>
        <taxon>Zizania</taxon>
    </lineage>
</organism>
<feature type="region of interest" description="Disordered" evidence="2">
    <location>
        <begin position="60"/>
        <end position="105"/>
    </location>
</feature>
<dbReference type="InterPro" id="IPR012946">
    <property type="entry name" value="X8"/>
</dbReference>
<dbReference type="AlphaFoldDB" id="A0A8J6C3D9"/>
<keyword evidence="1" id="KW-0732">Signal</keyword>
<feature type="compositionally biased region" description="Pro residues" evidence="2">
    <location>
        <begin position="89"/>
        <end position="105"/>
    </location>
</feature>
<name>A0A8J6C3D9_ZIZPA</name>
<dbReference type="EMBL" id="JAAALK010000079">
    <property type="protein sequence ID" value="KAG8098503.1"/>
    <property type="molecule type" value="Genomic_DNA"/>
</dbReference>
<protein>
    <recommendedName>
        <fullName evidence="3">X8 domain-containing protein</fullName>
    </recommendedName>
</protein>
<dbReference type="SMART" id="SM00768">
    <property type="entry name" value="X8"/>
    <property type="match status" value="1"/>
</dbReference>